<dbReference type="CDD" id="cd01335">
    <property type="entry name" value="Radical_SAM"/>
    <property type="match status" value="1"/>
</dbReference>
<keyword evidence="5" id="KW-0408">Iron</keyword>
<dbReference type="GO" id="GO:0051539">
    <property type="term" value="F:4 iron, 4 sulfur cluster binding"/>
    <property type="evidence" value="ECO:0007669"/>
    <property type="project" value="UniProtKB-KW"/>
</dbReference>
<name>A0A5J4RFR0_9ZZZZ</name>
<sequence length="258" mass="28580">MSTILFPSPIFGPIHSRRLGVSLGINLLPADRKVCSFDCIYCECGYNAGWQTASSLPLREEINTALETKLKEIHENGEALDTLTFAGNGEPTCHPYFSEIIDDTNLLRNSYFPKAKISVLSNASLISRPSIFSALSKVDNNILKLDTADETYIRTVNRPSDAYSLSQTVEFLKAFHGKCTIQTMFLKGTFSGEDVNNTTDQYVLPWLETVKIIAPRQVMIYTIDRETPAQGLRKASPEELGRILALLTEAGIDATASY</sequence>
<dbReference type="InterPro" id="IPR007197">
    <property type="entry name" value="rSAM"/>
</dbReference>
<dbReference type="Gene3D" id="3.20.20.70">
    <property type="entry name" value="Aldolase class I"/>
    <property type="match status" value="1"/>
</dbReference>
<gene>
    <name evidence="8" type="ORF">EZS27_018681</name>
</gene>
<evidence type="ECO:0000256" key="1">
    <source>
        <dbReference type="ARBA" id="ARBA00001966"/>
    </source>
</evidence>
<evidence type="ECO:0000259" key="7">
    <source>
        <dbReference type="Pfam" id="PF04055"/>
    </source>
</evidence>
<keyword evidence="3" id="KW-0949">S-adenosyl-L-methionine</keyword>
<evidence type="ECO:0000256" key="6">
    <source>
        <dbReference type="ARBA" id="ARBA00023014"/>
    </source>
</evidence>
<proteinExistence type="predicted"/>
<dbReference type="GO" id="GO:0046872">
    <property type="term" value="F:metal ion binding"/>
    <property type="evidence" value="ECO:0007669"/>
    <property type="project" value="UniProtKB-KW"/>
</dbReference>
<keyword evidence="4" id="KW-0479">Metal-binding</keyword>
<comment type="caution">
    <text evidence="8">The sequence shown here is derived from an EMBL/GenBank/DDBJ whole genome shotgun (WGS) entry which is preliminary data.</text>
</comment>
<dbReference type="Pfam" id="PF04055">
    <property type="entry name" value="Radical_SAM"/>
    <property type="match status" value="1"/>
</dbReference>
<dbReference type="SFLD" id="SFLDG01083">
    <property type="entry name" value="Uncharacterised_Radical_SAM_Su"/>
    <property type="match status" value="1"/>
</dbReference>
<protein>
    <recommendedName>
        <fullName evidence="7">Radical SAM core domain-containing protein</fullName>
    </recommendedName>
</protein>
<dbReference type="GO" id="GO:0003824">
    <property type="term" value="F:catalytic activity"/>
    <property type="evidence" value="ECO:0007669"/>
    <property type="project" value="InterPro"/>
</dbReference>
<evidence type="ECO:0000313" key="8">
    <source>
        <dbReference type="EMBL" id="KAA6332857.1"/>
    </source>
</evidence>
<organism evidence="8">
    <name type="scientific">termite gut metagenome</name>
    <dbReference type="NCBI Taxonomy" id="433724"/>
    <lineage>
        <taxon>unclassified sequences</taxon>
        <taxon>metagenomes</taxon>
        <taxon>organismal metagenomes</taxon>
    </lineage>
</organism>
<keyword evidence="2" id="KW-0004">4Fe-4S</keyword>
<feature type="domain" description="Radical SAM core" evidence="7">
    <location>
        <begin position="34"/>
        <end position="188"/>
    </location>
</feature>
<comment type="cofactor">
    <cofactor evidence="1">
        <name>[4Fe-4S] cluster</name>
        <dbReference type="ChEBI" id="CHEBI:49883"/>
    </cofactor>
</comment>
<accession>A0A5J4RFR0</accession>
<dbReference type="SFLD" id="SFLDS00029">
    <property type="entry name" value="Radical_SAM"/>
    <property type="match status" value="1"/>
</dbReference>
<evidence type="ECO:0000256" key="3">
    <source>
        <dbReference type="ARBA" id="ARBA00022691"/>
    </source>
</evidence>
<dbReference type="PANTHER" id="PTHR43787:SF11">
    <property type="entry name" value="UPF0026 PROTEIN SLR1464"/>
    <property type="match status" value="1"/>
</dbReference>
<evidence type="ECO:0000256" key="2">
    <source>
        <dbReference type="ARBA" id="ARBA00022485"/>
    </source>
</evidence>
<dbReference type="InterPro" id="IPR040084">
    <property type="entry name" value="GTPase_Obg"/>
</dbReference>
<dbReference type="EMBL" id="SNRY01001187">
    <property type="protein sequence ID" value="KAA6332857.1"/>
    <property type="molecule type" value="Genomic_DNA"/>
</dbReference>
<dbReference type="InterPro" id="IPR013785">
    <property type="entry name" value="Aldolase_TIM"/>
</dbReference>
<reference evidence="8" key="1">
    <citation type="submission" date="2019-03" db="EMBL/GenBank/DDBJ databases">
        <title>Single cell metagenomics reveals metabolic interactions within the superorganism composed of flagellate Streblomastix strix and complex community of Bacteroidetes bacteria on its surface.</title>
        <authorList>
            <person name="Treitli S.C."/>
            <person name="Kolisko M."/>
            <person name="Husnik F."/>
            <person name="Keeling P."/>
            <person name="Hampl V."/>
        </authorList>
    </citation>
    <scope>NUCLEOTIDE SEQUENCE</scope>
    <source>
        <strain evidence="8">STM</strain>
    </source>
</reference>
<evidence type="ECO:0000256" key="4">
    <source>
        <dbReference type="ARBA" id="ARBA00022723"/>
    </source>
</evidence>
<dbReference type="PANTHER" id="PTHR43787">
    <property type="entry name" value="FEMO COFACTOR BIOSYNTHESIS PROTEIN NIFB-RELATED"/>
    <property type="match status" value="1"/>
</dbReference>
<dbReference type="SUPFAM" id="SSF102114">
    <property type="entry name" value="Radical SAM enzymes"/>
    <property type="match status" value="1"/>
</dbReference>
<evidence type="ECO:0000256" key="5">
    <source>
        <dbReference type="ARBA" id="ARBA00023004"/>
    </source>
</evidence>
<dbReference type="InterPro" id="IPR058240">
    <property type="entry name" value="rSAM_sf"/>
</dbReference>
<dbReference type="AlphaFoldDB" id="A0A5J4RFR0"/>
<keyword evidence="6" id="KW-0411">Iron-sulfur</keyword>